<keyword evidence="2" id="KW-1185">Reference proteome</keyword>
<organism evidence="1 2">
    <name type="scientific">Ceratopteris richardii</name>
    <name type="common">Triangle waterfern</name>
    <dbReference type="NCBI Taxonomy" id="49495"/>
    <lineage>
        <taxon>Eukaryota</taxon>
        <taxon>Viridiplantae</taxon>
        <taxon>Streptophyta</taxon>
        <taxon>Embryophyta</taxon>
        <taxon>Tracheophyta</taxon>
        <taxon>Polypodiopsida</taxon>
        <taxon>Polypodiidae</taxon>
        <taxon>Polypodiales</taxon>
        <taxon>Pteridineae</taxon>
        <taxon>Pteridaceae</taxon>
        <taxon>Parkerioideae</taxon>
        <taxon>Ceratopteris</taxon>
    </lineage>
</organism>
<comment type="caution">
    <text evidence="1">The sequence shown here is derived from an EMBL/GenBank/DDBJ whole genome shotgun (WGS) entry which is preliminary data.</text>
</comment>
<evidence type="ECO:0000313" key="2">
    <source>
        <dbReference type="Proteomes" id="UP000825935"/>
    </source>
</evidence>
<reference evidence="1" key="1">
    <citation type="submission" date="2021-08" db="EMBL/GenBank/DDBJ databases">
        <title>WGS assembly of Ceratopteris richardii.</title>
        <authorList>
            <person name="Marchant D.B."/>
            <person name="Chen G."/>
            <person name="Jenkins J."/>
            <person name="Shu S."/>
            <person name="Leebens-Mack J."/>
            <person name="Grimwood J."/>
            <person name="Schmutz J."/>
            <person name="Soltis P."/>
            <person name="Soltis D."/>
            <person name="Chen Z.-H."/>
        </authorList>
    </citation>
    <scope>NUCLEOTIDE SEQUENCE</scope>
    <source>
        <strain evidence="1">Whitten #5841</strain>
        <tissue evidence="1">Leaf</tissue>
    </source>
</reference>
<dbReference type="AlphaFoldDB" id="A0A8T2T5T7"/>
<sequence>MTISSVCSLVKGGGPCNRGACKRPIIYRAVVKSSWQHSNISNNFLNDICQYARCKSGGLTKVGMLCPEESTSGSKKRGKLKSSLIAQKDCAAHSYGDCSPEALQEWNCVNKKRRVTHQDIEKRRDEIAELEKLLSSKLANCDLESGSVTLKDKSTEAGTKENIMENRSEGTKKDELNKESTNWIQKASWTSLVGETGRFEFSLSSMLDNKGIILPELNHNASDATAFQQSSQICINEDLNIQPAGADFSESLVCNSKSNGSVADKRLTKLSISDMHSPLKVETQHENATELHEAKQQDSTQGRIDGSTFVRSENYEEEWWEAKRAVKEILKRSRKDALKSVKMFHTRFKM</sequence>
<dbReference type="Proteomes" id="UP000825935">
    <property type="component" value="Chromosome 14"/>
</dbReference>
<name>A0A8T2T5T7_CERRI</name>
<dbReference type="EMBL" id="CM035419">
    <property type="protein sequence ID" value="KAH7414836.1"/>
    <property type="molecule type" value="Genomic_DNA"/>
</dbReference>
<protein>
    <submittedName>
        <fullName evidence="1">Uncharacterized protein</fullName>
    </submittedName>
</protein>
<proteinExistence type="predicted"/>
<gene>
    <name evidence="1" type="ORF">KP509_14G013300</name>
</gene>
<accession>A0A8T2T5T7</accession>
<evidence type="ECO:0000313" key="1">
    <source>
        <dbReference type="EMBL" id="KAH7414836.1"/>
    </source>
</evidence>